<dbReference type="PROSITE" id="PS50921">
    <property type="entry name" value="ANTAR"/>
    <property type="match status" value="1"/>
</dbReference>
<sequence length="192" mass="21183">MSKKIVIADDEPITRMDIREMLEEAGYVVVGEASDGFDAIEVCKKHLPNIVIMDIKMPLLDGINASKIIIQEGLADGIILLSAYSDTNFVEKAKDAGVIGYLVKPLDNKSLIPAIEVAMAKSNELKEMKNNMISIEKKLEARKVIEKAKGILMTQQGISEEEAFSMIRNLSMKKRVTMKDIAGIIIMSKDGI</sequence>
<evidence type="ECO:0000313" key="6">
    <source>
        <dbReference type="EMBL" id="MBI6871947.1"/>
    </source>
</evidence>
<dbReference type="SMART" id="SM01012">
    <property type="entry name" value="ANTAR"/>
    <property type="match status" value="1"/>
</dbReference>
<dbReference type="InterPro" id="IPR005561">
    <property type="entry name" value="ANTAR"/>
</dbReference>
<dbReference type="InterPro" id="IPR036388">
    <property type="entry name" value="WH-like_DNA-bd_sf"/>
</dbReference>
<dbReference type="InterPro" id="IPR001789">
    <property type="entry name" value="Sig_transdc_resp-reg_receiver"/>
</dbReference>
<dbReference type="PROSITE" id="PS50110">
    <property type="entry name" value="RESPONSE_REGULATORY"/>
    <property type="match status" value="1"/>
</dbReference>
<comment type="function">
    <text evidence="2">May play the central regulatory role in sporulation. It may be an element of the effector pathway responsible for the activation of sporulation genes in response to nutritional stress. Spo0A may act in concert with spo0H (a sigma factor) to control the expression of some genes that are critical to the sporulation process.</text>
</comment>
<dbReference type="Gene3D" id="1.10.10.10">
    <property type="entry name" value="Winged helix-like DNA-binding domain superfamily/Winged helix DNA-binding domain"/>
    <property type="match status" value="1"/>
</dbReference>
<comment type="caution">
    <text evidence="6">The sequence shown here is derived from an EMBL/GenBank/DDBJ whole genome shotgun (WGS) entry which is preliminary data.</text>
</comment>
<keyword evidence="3" id="KW-0597">Phosphoprotein</keyword>
<name>A0A934M2A9_9CLOT</name>
<dbReference type="EMBL" id="JAEEGB010000005">
    <property type="protein sequence ID" value="MBI6871947.1"/>
    <property type="molecule type" value="Genomic_DNA"/>
</dbReference>
<accession>A0A934M2A9</accession>
<dbReference type="PANTHER" id="PTHR43367">
    <property type="match status" value="1"/>
</dbReference>
<evidence type="ECO:0000256" key="2">
    <source>
        <dbReference type="ARBA" id="ARBA00024867"/>
    </source>
</evidence>
<organism evidence="6 7">
    <name type="scientific">Clostridium aciditolerans</name>
    <dbReference type="NCBI Taxonomy" id="339861"/>
    <lineage>
        <taxon>Bacteria</taxon>
        <taxon>Bacillati</taxon>
        <taxon>Bacillota</taxon>
        <taxon>Clostridia</taxon>
        <taxon>Eubacteriales</taxon>
        <taxon>Clostridiaceae</taxon>
        <taxon>Clostridium</taxon>
    </lineage>
</organism>
<reference evidence="6" key="1">
    <citation type="submission" date="2020-12" db="EMBL/GenBank/DDBJ databases">
        <title>Clostridium thailandense sp. nov., a novel acetogenic bacterium isolated from peat land soil in Thailand.</title>
        <authorList>
            <person name="Chaikitkaew S."/>
            <person name="Birkeland N.K."/>
        </authorList>
    </citation>
    <scope>NUCLEOTIDE SEQUENCE</scope>
    <source>
        <strain evidence="6">DSM 17425</strain>
    </source>
</reference>
<keyword evidence="7" id="KW-1185">Reference proteome</keyword>
<dbReference type="GO" id="GO:0003723">
    <property type="term" value="F:RNA binding"/>
    <property type="evidence" value="ECO:0007669"/>
    <property type="project" value="InterPro"/>
</dbReference>
<dbReference type="PIRSF" id="PIRSF036382">
    <property type="entry name" value="RR_antiterm"/>
    <property type="match status" value="1"/>
</dbReference>
<proteinExistence type="predicted"/>
<dbReference type="PANTHER" id="PTHR43367:SF1">
    <property type="entry name" value="TWO-COMPONENT RESPONSE REGULATOR-LIKE APRR6-RELATED"/>
    <property type="match status" value="1"/>
</dbReference>
<evidence type="ECO:0000256" key="3">
    <source>
        <dbReference type="PROSITE-ProRule" id="PRU00169"/>
    </source>
</evidence>
<feature type="modified residue" description="4-aspartylphosphate" evidence="3">
    <location>
        <position position="54"/>
    </location>
</feature>
<dbReference type="InterPro" id="IPR011006">
    <property type="entry name" value="CheY-like_superfamily"/>
</dbReference>
<evidence type="ECO:0000256" key="1">
    <source>
        <dbReference type="ARBA" id="ARBA00018672"/>
    </source>
</evidence>
<dbReference type="InterPro" id="IPR008327">
    <property type="entry name" value="Sig_transdc_resp-reg_antiterm"/>
</dbReference>
<feature type="domain" description="Response regulatory" evidence="4">
    <location>
        <begin position="4"/>
        <end position="119"/>
    </location>
</feature>
<protein>
    <recommendedName>
        <fullName evidence="1">Stage 0 sporulation protein A homolog</fullName>
    </recommendedName>
</protein>
<dbReference type="Proteomes" id="UP000622687">
    <property type="component" value="Unassembled WGS sequence"/>
</dbReference>
<dbReference type="Pfam" id="PF03861">
    <property type="entry name" value="ANTAR"/>
    <property type="match status" value="1"/>
</dbReference>
<dbReference type="Pfam" id="PF00072">
    <property type="entry name" value="Response_reg"/>
    <property type="match status" value="1"/>
</dbReference>
<gene>
    <name evidence="6" type="ORF">I6U51_04395</name>
</gene>
<dbReference type="RefSeq" id="WP_211141381.1">
    <property type="nucleotide sequence ID" value="NZ_JAEEGB010000005.1"/>
</dbReference>
<dbReference type="Gene3D" id="3.40.50.2300">
    <property type="match status" value="1"/>
</dbReference>
<dbReference type="AlphaFoldDB" id="A0A934M2A9"/>
<evidence type="ECO:0000259" key="4">
    <source>
        <dbReference type="PROSITE" id="PS50110"/>
    </source>
</evidence>
<evidence type="ECO:0000259" key="5">
    <source>
        <dbReference type="PROSITE" id="PS50921"/>
    </source>
</evidence>
<dbReference type="GO" id="GO:0000160">
    <property type="term" value="P:phosphorelay signal transduction system"/>
    <property type="evidence" value="ECO:0007669"/>
    <property type="project" value="InterPro"/>
</dbReference>
<evidence type="ECO:0000313" key="7">
    <source>
        <dbReference type="Proteomes" id="UP000622687"/>
    </source>
</evidence>
<dbReference type="SMART" id="SM00448">
    <property type="entry name" value="REC"/>
    <property type="match status" value="1"/>
</dbReference>
<dbReference type="SUPFAM" id="SSF52172">
    <property type="entry name" value="CheY-like"/>
    <property type="match status" value="1"/>
</dbReference>
<feature type="domain" description="ANTAR" evidence="5">
    <location>
        <begin position="125"/>
        <end position="186"/>
    </location>
</feature>